<dbReference type="GO" id="GO:0016853">
    <property type="term" value="F:isomerase activity"/>
    <property type="evidence" value="ECO:0007669"/>
    <property type="project" value="UniProtKB-KW"/>
</dbReference>
<proteinExistence type="inferred from homology"/>
<feature type="domain" description="Thioesterase" evidence="3">
    <location>
        <begin position="29"/>
        <end position="110"/>
    </location>
</feature>
<protein>
    <submittedName>
        <fullName evidence="4">Thioesterase/thiol ester dehydrase-isomerase</fullName>
    </submittedName>
</protein>
<dbReference type="EMBL" id="JACAZI010000033">
    <property type="protein sequence ID" value="KAF7330490.1"/>
    <property type="molecule type" value="Genomic_DNA"/>
</dbReference>
<gene>
    <name evidence="4" type="ORF">MVEN_02488400</name>
</gene>
<dbReference type="InterPro" id="IPR006683">
    <property type="entry name" value="Thioestr_dom"/>
</dbReference>
<dbReference type="CDD" id="cd00586">
    <property type="entry name" value="4HBT"/>
    <property type="match status" value="1"/>
</dbReference>
<reference evidence="4" key="1">
    <citation type="submission" date="2020-05" db="EMBL/GenBank/DDBJ databases">
        <title>Mycena genomes resolve the evolution of fungal bioluminescence.</title>
        <authorList>
            <person name="Tsai I.J."/>
        </authorList>
    </citation>
    <scope>NUCLEOTIDE SEQUENCE</scope>
    <source>
        <strain evidence="4">CCC161011</strain>
    </source>
</reference>
<evidence type="ECO:0000256" key="2">
    <source>
        <dbReference type="ARBA" id="ARBA00022801"/>
    </source>
</evidence>
<dbReference type="InterPro" id="IPR050563">
    <property type="entry name" value="4-hydroxybenzoyl-CoA_TE"/>
</dbReference>
<accession>A0A8H7CAR4</accession>
<keyword evidence="5" id="KW-1185">Reference proteome</keyword>
<keyword evidence="2" id="KW-0378">Hydrolase</keyword>
<dbReference type="FunFam" id="3.10.129.10:FF:000104">
    <property type="entry name" value="Thioesterase family protein (AFU_orthologue AFUA_2G16350)"/>
    <property type="match status" value="1"/>
</dbReference>
<dbReference type="InterPro" id="IPR029069">
    <property type="entry name" value="HotDog_dom_sf"/>
</dbReference>
<comment type="caution">
    <text evidence="4">The sequence shown here is derived from an EMBL/GenBank/DDBJ whole genome shotgun (WGS) entry which is preliminary data.</text>
</comment>
<evidence type="ECO:0000313" key="5">
    <source>
        <dbReference type="Proteomes" id="UP000620124"/>
    </source>
</evidence>
<organism evidence="4 5">
    <name type="scientific">Mycena venus</name>
    <dbReference type="NCBI Taxonomy" id="2733690"/>
    <lineage>
        <taxon>Eukaryota</taxon>
        <taxon>Fungi</taxon>
        <taxon>Dikarya</taxon>
        <taxon>Basidiomycota</taxon>
        <taxon>Agaricomycotina</taxon>
        <taxon>Agaricomycetes</taxon>
        <taxon>Agaricomycetidae</taxon>
        <taxon>Agaricales</taxon>
        <taxon>Marasmiineae</taxon>
        <taxon>Mycenaceae</taxon>
        <taxon>Mycena</taxon>
    </lineage>
</organism>
<name>A0A8H7CAR4_9AGAR</name>
<dbReference type="Proteomes" id="UP000620124">
    <property type="component" value="Unassembled WGS sequence"/>
</dbReference>
<dbReference type="PANTHER" id="PTHR31793">
    <property type="entry name" value="4-HYDROXYBENZOYL-COA THIOESTERASE FAMILY MEMBER"/>
    <property type="match status" value="1"/>
</dbReference>
<evidence type="ECO:0000256" key="1">
    <source>
        <dbReference type="ARBA" id="ARBA00005953"/>
    </source>
</evidence>
<keyword evidence="4" id="KW-0413">Isomerase</keyword>
<evidence type="ECO:0000313" key="4">
    <source>
        <dbReference type="EMBL" id="KAF7330490.1"/>
    </source>
</evidence>
<dbReference type="AlphaFoldDB" id="A0A8H7CAR4"/>
<sequence>MSQLKHRRRKDYTYFLSYRTRWSDNDQYSHVNNAVYYLWFDSIVNTYLMERCRLDPPTSQLIGLVISSFCEFFAPLSFPQVVDLGLRVNKLGNSSVTYEVGVFAEGRDEPAAVGGYTHVFVKRVERKSAPMASEMREGLSKLLSNSPSTPAKL</sequence>
<comment type="similarity">
    <text evidence="1">Belongs to the 4-hydroxybenzoyl-CoA thioesterase family.</text>
</comment>
<dbReference type="SUPFAM" id="SSF54637">
    <property type="entry name" value="Thioesterase/thiol ester dehydrase-isomerase"/>
    <property type="match status" value="1"/>
</dbReference>
<dbReference type="OrthoDB" id="2420454at2759"/>
<dbReference type="Gene3D" id="3.10.129.10">
    <property type="entry name" value="Hotdog Thioesterase"/>
    <property type="match status" value="1"/>
</dbReference>
<dbReference type="Pfam" id="PF03061">
    <property type="entry name" value="4HBT"/>
    <property type="match status" value="1"/>
</dbReference>
<evidence type="ECO:0000259" key="3">
    <source>
        <dbReference type="Pfam" id="PF03061"/>
    </source>
</evidence>
<dbReference type="PANTHER" id="PTHR31793:SF27">
    <property type="entry name" value="NOVEL THIOESTERASE SUPERFAMILY DOMAIN AND SAPOSIN A-TYPE DOMAIN CONTAINING PROTEIN (0610012H03RIK)"/>
    <property type="match status" value="1"/>
</dbReference>
<dbReference type="GO" id="GO:0047617">
    <property type="term" value="F:fatty acyl-CoA hydrolase activity"/>
    <property type="evidence" value="ECO:0007669"/>
    <property type="project" value="TreeGrafter"/>
</dbReference>